<evidence type="ECO:0000256" key="2">
    <source>
        <dbReference type="ARBA" id="ARBA00023002"/>
    </source>
</evidence>
<dbReference type="Pfam" id="PF02826">
    <property type="entry name" value="2-Hacid_dh_C"/>
    <property type="match status" value="1"/>
</dbReference>
<dbReference type="EC" id="1.1.1.290" evidence="7"/>
<name>U2TVY5_9ACTN</name>
<reference evidence="7 8" key="1">
    <citation type="submission" date="2013-08" db="EMBL/GenBank/DDBJ databases">
        <authorList>
            <person name="Durkin A.S."/>
            <person name="Haft D.R."/>
            <person name="McCorrison J."/>
            <person name="Torralba M."/>
            <person name="Gillis M."/>
            <person name="Haft D.H."/>
            <person name="Methe B."/>
            <person name="Sutton G."/>
            <person name="Nelson K.E."/>
        </authorList>
    </citation>
    <scope>NUCLEOTIDE SEQUENCE [LARGE SCALE GENOMIC DNA]</scope>
    <source>
        <strain evidence="7 8">F0195</strain>
    </source>
</reference>
<evidence type="ECO:0000259" key="5">
    <source>
        <dbReference type="Pfam" id="PF00389"/>
    </source>
</evidence>
<dbReference type="EMBL" id="AWEZ01000016">
    <property type="protein sequence ID" value="ERL10213.1"/>
    <property type="molecule type" value="Genomic_DNA"/>
</dbReference>
<evidence type="ECO:0000256" key="1">
    <source>
        <dbReference type="ARBA" id="ARBA00005854"/>
    </source>
</evidence>
<feature type="domain" description="D-isomer specific 2-hydroxyacid dehydrogenase NAD-binding" evidence="6">
    <location>
        <begin position="113"/>
        <end position="287"/>
    </location>
</feature>
<dbReference type="SUPFAM" id="SSF52283">
    <property type="entry name" value="Formate/glycerate dehydrogenase catalytic domain-like"/>
    <property type="match status" value="1"/>
</dbReference>
<protein>
    <submittedName>
        <fullName evidence="7">4-phosphoerythronate dehydrogenase</fullName>
        <ecNumber evidence="7">1.1.1.290</ecNumber>
    </submittedName>
</protein>
<evidence type="ECO:0000256" key="4">
    <source>
        <dbReference type="RuleBase" id="RU003719"/>
    </source>
</evidence>
<dbReference type="GO" id="GO:0033711">
    <property type="term" value="F:4-phosphoerythronate dehydrogenase activity"/>
    <property type="evidence" value="ECO:0007669"/>
    <property type="project" value="UniProtKB-EC"/>
</dbReference>
<dbReference type="AlphaFoldDB" id="U2TVY5"/>
<dbReference type="RefSeq" id="WP_021725229.1">
    <property type="nucleotide sequence ID" value="NZ_AWEZ01000016.1"/>
</dbReference>
<comment type="caution">
    <text evidence="7">The sequence shown here is derived from an EMBL/GenBank/DDBJ whole genome shotgun (WGS) entry which is preliminary data.</text>
</comment>
<dbReference type="InterPro" id="IPR006139">
    <property type="entry name" value="D-isomer_2_OHA_DH_cat_dom"/>
</dbReference>
<dbReference type="STRING" id="1125712.HMPREF1316_2167"/>
<keyword evidence="8" id="KW-1185">Reference proteome</keyword>
<dbReference type="SUPFAM" id="SSF51735">
    <property type="entry name" value="NAD(P)-binding Rossmann-fold domains"/>
    <property type="match status" value="1"/>
</dbReference>
<dbReference type="PANTHER" id="PTHR10996:SF178">
    <property type="entry name" value="2-HYDROXYACID DEHYDROGENASE YGL185C-RELATED"/>
    <property type="match status" value="1"/>
</dbReference>
<dbReference type="GO" id="GO:0051287">
    <property type="term" value="F:NAD binding"/>
    <property type="evidence" value="ECO:0007669"/>
    <property type="project" value="InterPro"/>
</dbReference>
<evidence type="ECO:0000256" key="3">
    <source>
        <dbReference type="ARBA" id="ARBA00023027"/>
    </source>
</evidence>
<proteinExistence type="inferred from homology"/>
<keyword evidence="3" id="KW-0520">NAD</keyword>
<dbReference type="GO" id="GO:0005829">
    <property type="term" value="C:cytosol"/>
    <property type="evidence" value="ECO:0007669"/>
    <property type="project" value="TreeGrafter"/>
</dbReference>
<dbReference type="Pfam" id="PF00389">
    <property type="entry name" value="2-Hacid_dh"/>
    <property type="match status" value="1"/>
</dbReference>
<dbReference type="InterPro" id="IPR006140">
    <property type="entry name" value="D-isomer_DH_NAD-bd"/>
</dbReference>
<evidence type="ECO:0000259" key="6">
    <source>
        <dbReference type="Pfam" id="PF02826"/>
    </source>
</evidence>
<dbReference type="GO" id="GO:0030267">
    <property type="term" value="F:glyoxylate reductase (NADPH) activity"/>
    <property type="evidence" value="ECO:0007669"/>
    <property type="project" value="TreeGrafter"/>
</dbReference>
<dbReference type="Proteomes" id="UP000016638">
    <property type="component" value="Unassembled WGS sequence"/>
</dbReference>
<evidence type="ECO:0000313" key="7">
    <source>
        <dbReference type="EMBL" id="ERL10213.1"/>
    </source>
</evidence>
<gene>
    <name evidence="7" type="primary">pdxB_6</name>
    <name evidence="7" type="ORF">HMPREF1316_2167</name>
</gene>
<accession>U2TVY5</accession>
<dbReference type="Gene3D" id="3.40.50.720">
    <property type="entry name" value="NAD(P)-binding Rossmann-like Domain"/>
    <property type="match status" value="2"/>
</dbReference>
<comment type="similarity">
    <text evidence="1 4">Belongs to the D-isomer specific 2-hydroxyacid dehydrogenase family.</text>
</comment>
<organism evidence="7 8">
    <name type="scientific">Olsenella profusa F0195</name>
    <dbReference type="NCBI Taxonomy" id="1125712"/>
    <lineage>
        <taxon>Bacteria</taxon>
        <taxon>Bacillati</taxon>
        <taxon>Actinomycetota</taxon>
        <taxon>Coriobacteriia</taxon>
        <taxon>Coriobacteriales</taxon>
        <taxon>Atopobiaceae</taxon>
        <taxon>Olsenella</taxon>
    </lineage>
</organism>
<dbReference type="PATRIC" id="fig|1125712.3.peg.399"/>
<dbReference type="InterPro" id="IPR050223">
    <property type="entry name" value="D-isomer_2-hydroxyacid_DH"/>
</dbReference>
<dbReference type="OrthoDB" id="9793626at2"/>
<dbReference type="GO" id="GO:0016618">
    <property type="term" value="F:hydroxypyruvate reductase [NAD(P)H] activity"/>
    <property type="evidence" value="ECO:0007669"/>
    <property type="project" value="TreeGrafter"/>
</dbReference>
<evidence type="ECO:0000313" key="8">
    <source>
        <dbReference type="Proteomes" id="UP000016638"/>
    </source>
</evidence>
<keyword evidence="2 4" id="KW-0560">Oxidoreductase</keyword>
<sequence>MRVALLEPLGVSEETVSKLSAPIRGRGHEFVYFDQRTTDVGELAKRSAGADVVMIANNPYPASVVGGADALKMIAVAFTGIDHVGLDACRQRGVVVCNCAGYSDVSVAELTLGLTIDVLRLVAGGDAAVRSGKTSSGLTGREIAGKVVGIVGTGHIGTQAGRLFAAFGAHVLGYARHENPEATRAGIEYVSDLDELLAASDIVSLHLPSNASTHRMFTTGKFALMPEGSVFINCARGAIADNDALAAALNRGHLAGAGVDVFDMEPPLPEDYALLHAKHAVLTPHVAFLTEEAMERRARIEFDNVIAWLDGSPRNVCEL</sequence>
<dbReference type="eggNOG" id="COG1052">
    <property type="taxonomic scope" value="Bacteria"/>
</dbReference>
<feature type="domain" description="D-isomer specific 2-hydroxyacid dehydrogenase catalytic" evidence="5">
    <location>
        <begin position="4"/>
        <end position="316"/>
    </location>
</feature>
<dbReference type="InterPro" id="IPR036291">
    <property type="entry name" value="NAD(P)-bd_dom_sf"/>
</dbReference>
<dbReference type="PANTHER" id="PTHR10996">
    <property type="entry name" value="2-HYDROXYACID DEHYDROGENASE-RELATED"/>
    <property type="match status" value="1"/>
</dbReference>